<keyword evidence="5" id="KW-1185">Reference proteome</keyword>
<sequence length="303" mass="34749">MDENRKKFVQEVDKVFDTARDRAPVELLFTHKGVQYPTTVCTPENLQALEGFEANKDDVMLVSYPKCGTNWALQILQEMVYTLANKSPPPDIPMIEFGTPDKLERLKQQPSPRLLVTHLHYDYIPKSVFKNKTKKVVVFRNPKDAAVSLFYFCNNSPIFPSYSTWDEFFQDYMSGKVCWGSYFDSLITWNKHLDDEDVLIITYEELQENLVVGVKQIAEFLGLPLTQDQIQGIANRATFQNMKAKSNETHGQFGQVLFRKGDIGDWKNLFSPAQSQEMDEKFKSSLGGTKLGAKMKYDVHCKA</sequence>
<dbReference type="EC" id="2.8.2.-" evidence="3"/>
<dbReference type="GeneID" id="115465718"/>
<dbReference type="PANTHER" id="PTHR11783">
    <property type="entry name" value="SULFOTRANSFERASE SULT"/>
    <property type="match status" value="1"/>
</dbReference>
<protein>
    <recommendedName>
        <fullName evidence="3">Sulfotransferase</fullName>
        <ecNumber evidence="3">2.8.2.-</ecNumber>
    </recommendedName>
</protein>
<comment type="similarity">
    <text evidence="1 3">Belongs to the sulfotransferase 1 family.</text>
</comment>
<gene>
    <name evidence="6" type="primary">LOC115465718</name>
</gene>
<feature type="domain" description="Sulfotransferase" evidence="4">
    <location>
        <begin position="56"/>
        <end position="289"/>
    </location>
</feature>
<proteinExistence type="inferred from homology"/>
<evidence type="ECO:0000313" key="6">
    <source>
        <dbReference type="RefSeq" id="XP_030052261.1"/>
    </source>
</evidence>
<dbReference type="SUPFAM" id="SSF52540">
    <property type="entry name" value="P-loop containing nucleoside triphosphate hydrolases"/>
    <property type="match status" value="1"/>
</dbReference>
<dbReference type="AlphaFoldDB" id="A0A6P7XGF4"/>
<reference evidence="6" key="1">
    <citation type="submission" date="2025-08" db="UniProtKB">
        <authorList>
            <consortium name="RefSeq"/>
        </authorList>
    </citation>
    <scope>IDENTIFICATION</scope>
</reference>
<dbReference type="GO" id="GO:0008146">
    <property type="term" value="F:sulfotransferase activity"/>
    <property type="evidence" value="ECO:0007669"/>
    <property type="project" value="InterPro"/>
</dbReference>
<dbReference type="Gene3D" id="3.40.50.300">
    <property type="entry name" value="P-loop containing nucleotide triphosphate hydrolases"/>
    <property type="match status" value="1"/>
</dbReference>
<evidence type="ECO:0000313" key="5">
    <source>
        <dbReference type="Proteomes" id="UP000515156"/>
    </source>
</evidence>
<accession>A0A6P7XGF4</accession>
<keyword evidence="2 3" id="KW-0808">Transferase</keyword>
<dbReference type="FunCoup" id="A0A6P7XGF4">
    <property type="interactions" value="408"/>
</dbReference>
<dbReference type="Pfam" id="PF00685">
    <property type="entry name" value="Sulfotransfer_1"/>
    <property type="match status" value="1"/>
</dbReference>
<dbReference type="InterPro" id="IPR000863">
    <property type="entry name" value="Sulfotransferase_dom"/>
</dbReference>
<dbReference type="OrthoDB" id="205623at2759"/>
<evidence type="ECO:0000256" key="2">
    <source>
        <dbReference type="ARBA" id="ARBA00022679"/>
    </source>
</evidence>
<evidence type="ECO:0000256" key="1">
    <source>
        <dbReference type="ARBA" id="ARBA00005771"/>
    </source>
</evidence>
<dbReference type="InParanoid" id="A0A6P7XGF4"/>
<dbReference type="InterPro" id="IPR027417">
    <property type="entry name" value="P-loop_NTPase"/>
</dbReference>
<dbReference type="Proteomes" id="UP000515156">
    <property type="component" value="Chromosome 3"/>
</dbReference>
<dbReference type="KEGG" id="muo:115465718"/>
<evidence type="ECO:0000259" key="4">
    <source>
        <dbReference type="Pfam" id="PF00685"/>
    </source>
</evidence>
<dbReference type="RefSeq" id="XP_030052261.1">
    <property type="nucleotide sequence ID" value="XM_030196401.1"/>
</dbReference>
<evidence type="ECO:0000256" key="3">
    <source>
        <dbReference type="RuleBase" id="RU361155"/>
    </source>
</evidence>
<organism evidence="5 6">
    <name type="scientific">Microcaecilia unicolor</name>
    <dbReference type="NCBI Taxonomy" id="1415580"/>
    <lineage>
        <taxon>Eukaryota</taxon>
        <taxon>Metazoa</taxon>
        <taxon>Chordata</taxon>
        <taxon>Craniata</taxon>
        <taxon>Vertebrata</taxon>
        <taxon>Euteleostomi</taxon>
        <taxon>Amphibia</taxon>
        <taxon>Gymnophiona</taxon>
        <taxon>Siphonopidae</taxon>
        <taxon>Microcaecilia</taxon>
    </lineage>
</organism>
<name>A0A6P7XGF4_9AMPH</name>